<feature type="compositionally biased region" description="Acidic residues" evidence="2">
    <location>
        <begin position="229"/>
        <end position="242"/>
    </location>
</feature>
<keyword evidence="1" id="KW-0479">Metal-binding</keyword>
<feature type="compositionally biased region" description="Polar residues" evidence="2">
    <location>
        <begin position="411"/>
        <end position="421"/>
    </location>
</feature>
<dbReference type="PANTHER" id="PTHR46353">
    <property type="entry name" value="ZINC FINGER PROTEIN 5"/>
    <property type="match status" value="1"/>
</dbReference>
<organism evidence="4 5">
    <name type="scientific">Sphagnum troendelagicum</name>
    <dbReference type="NCBI Taxonomy" id="128251"/>
    <lineage>
        <taxon>Eukaryota</taxon>
        <taxon>Viridiplantae</taxon>
        <taxon>Streptophyta</taxon>
        <taxon>Embryophyta</taxon>
        <taxon>Bryophyta</taxon>
        <taxon>Sphagnophytina</taxon>
        <taxon>Sphagnopsida</taxon>
        <taxon>Sphagnales</taxon>
        <taxon>Sphagnaceae</taxon>
        <taxon>Sphagnum</taxon>
    </lineage>
</organism>
<sequence length="729" mass="79509">MSRFVGLPLRGSGFGDLVLRSERLRAVEQQQQQQRHVVVRSDDESEDESEASMGSSTKRHRETQGDHVFGRAERPKLSHHSLLIAAAAALEQQSAGGRGGGEEEEEGVFLQQKSSRLQLDKNSKDLKLGQQQRHSTCPPEDKSPRSLFSEEERQQHKPPSAAADVQVAAEGSKISITAAAAAAAGAKDPFQLSLDQKAGDGLKLQKESTLVCIAEGLKHDHKDNKQAANEEEDDTQDQDTQDLEVSVSPSRDFNRTRFSSHRISFFKDKEESTDLALGFRNVGERSEQLYHPDQCPPMALSPSIRHRGDDDGDVDQAFGRKTGHEAPASESRPRGLDFVQLETTPWLSMGGAEQDRVGGGGEAVKLFGVKMNWPLTSSRNGEEGAATIGKSNRGKEQQDGSSQLEEFHSLPSHSTRGTSEMETIPEDAGEEEVMEVEASQNSGEAGKMQCSSVTMPTAGNQGTEGVSVLSGSPSVPLNENRKYDCHFCKREFASSQALGGHQNAHKRERQVDKRAQMHANRMAAAAANANREWGGRIGYGMQSRLPISQLVQPHGSHMMMASSPTRPTHTHGSPFAVPHPGRLMSYEGMPRMPVMSGIVPGQTYPHPNFGFQSCVAPAIPEGMQHSPSIFYAGPFTIGFPGSRPSFPTLYSDYMRYEDTPNYFATSSQGIVPPVHPWYPFHPQQQWLPMSGPSSAALGREDTGGMQRAPVPGHPGAQQPQQQQPDRAGM</sequence>
<reference evidence="4" key="1">
    <citation type="submission" date="2024-02" db="EMBL/GenBank/DDBJ databases">
        <authorList>
            <consortium name="ELIXIR-Norway"/>
            <consortium name="Elixir Norway"/>
        </authorList>
    </citation>
    <scope>NUCLEOTIDE SEQUENCE</scope>
</reference>
<dbReference type="Gene3D" id="3.30.160.60">
    <property type="entry name" value="Classic Zinc Finger"/>
    <property type="match status" value="1"/>
</dbReference>
<evidence type="ECO:0000313" key="5">
    <source>
        <dbReference type="Proteomes" id="UP001497512"/>
    </source>
</evidence>
<evidence type="ECO:0000313" key="4">
    <source>
        <dbReference type="EMBL" id="CAK9231224.1"/>
    </source>
</evidence>
<dbReference type="Proteomes" id="UP001497512">
    <property type="component" value="Chromosome 7"/>
</dbReference>
<feature type="region of interest" description="Disordered" evidence="2">
    <location>
        <begin position="29"/>
        <end position="76"/>
    </location>
</feature>
<dbReference type="PANTHER" id="PTHR46353:SF23">
    <property type="entry name" value="C2H2 ZINC FINGER-CONTAINING PROTEIN-RELATED"/>
    <property type="match status" value="1"/>
</dbReference>
<keyword evidence="1" id="KW-0863">Zinc-finger</keyword>
<feature type="region of interest" description="Disordered" evidence="2">
    <location>
        <begin position="93"/>
        <end position="162"/>
    </location>
</feature>
<feature type="domain" description="C2H2-type" evidence="3">
    <location>
        <begin position="483"/>
        <end position="510"/>
    </location>
</feature>
<evidence type="ECO:0000256" key="2">
    <source>
        <dbReference type="SAM" id="MobiDB-lite"/>
    </source>
</evidence>
<dbReference type="InterPro" id="IPR036236">
    <property type="entry name" value="Znf_C2H2_sf"/>
</dbReference>
<feature type="region of interest" description="Disordered" evidence="2">
    <location>
        <begin position="376"/>
        <end position="429"/>
    </location>
</feature>
<feature type="compositionally biased region" description="Basic and acidic residues" evidence="2">
    <location>
        <begin position="118"/>
        <end position="127"/>
    </location>
</feature>
<feature type="region of interest" description="Disordered" evidence="2">
    <location>
        <begin position="688"/>
        <end position="729"/>
    </location>
</feature>
<keyword evidence="1" id="KW-0862">Zinc</keyword>
<protein>
    <recommendedName>
        <fullName evidence="3">C2H2-type domain-containing protein</fullName>
    </recommendedName>
</protein>
<dbReference type="PROSITE" id="PS00028">
    <property type="entry name" value="ZINC_FINGER_C2H2_1"/>
    <property type="match status" value="1"/>
</dbReference>
<evidence type="ECO:0000259" key="3">
    <source>
        <dbReference type="PROSITE" id="PS50157"/>
    </source>
</evidence>
<feature type="compositionally biased region" description="Basic and acidic residues" evidence="2">
    <location>
        <begin position="62"/>
        <end position="76"/>
    </location>
</feature>
<dbReference type="InterPro" id="IPR044299">
    <property type="entry name" value="GIS3/ZFP5/ZFP6"/>
</dbReference>
<accession>A0ABP0UVT4</accession>
<dbReference type="SUPFAM" id="SSF57667">
    <property type="entry name" value="beta-beta-alpha zinc fingers"/>
    <property type="match status" value="1"/>
</dbReference>
<dbReference type="PROSITE" id="PS50157">
    <property type="entry name" value="ZINC_FINGER_C2H2_2"/>
    <property type="match status" value="1"/>
</dbReference>
<proteinExistence type="predicted"/>
<feature type="compositionally biased region" description="Basic and acidic residues" evidence="2">
    <location>
        <begin position="139"/>
        <end position="155"/>
    </location>
</feature>
<evidence type="ECO:0000256" key="1">
    <source>
        <dbReference type="PROSITE-ProRule" id="PRU00042"/>
    </source>
</evidence>
<feature type="region of interest" description="Disordered" evidence="2">
    <location>
        <begin position="220"/>
        <end position="249"/>
    </location>
</feature>
<feature type="compositionally biased region" description="Low complexity" evidence="2">
    <location>
        <begin position="717"/>
        <end position="729"/>
    </location>
</feature>
<gene>
    <name evidence="4" type="ORF">CSSPTR1EN2_LOCUS20403</name>
</gene>
<dbReference type="InterPro" id="IPR013087">
    <property type="entry name" value="Znf_C2H2_type"/>
</dbReference>
<name>A0ABP0UVT4_9BRYO</name>
<dbReference type="EMBL" id="OZ019899">
    <property type="protein sequence ID" value="CAK9231224.1"/>
    <property type="molecule type" value="Genomic_DNA"/>
</dbReference>
<keyword evidence="5" id="KW-1185">Reference proteome</keyword>
<feature type="region of interest" description="Disordered" evidence="2">
    <location>
        <begin position="287"/>
        <end position="334"/>
    </location>
</feature>